<dbReference type="CDD" id="cd06464">
    <property type="entry name" value="ACD_sHsps-like"/>
    <property type="match status" value="1"/>
</dbReference>
<evidence type="ECO:0000313" key="7">
    <source>
        <dbReference type="Proteomes" id="UP001491310"/>
    </source>
</evidence>
<evidence type="ECO:0000256" key="1">
    <source>
        <dbReference type="ARBA" id="ARBA00023016"/>
    </source>
</evidence>
<keyword evidence="1" id="KW-0346">Stress response</keyword>
<reference evidence="6 7" key="1">
    <citation type="journal article" date="2024" name="Nat. Commun.">
        <title>Phylogenomics reveals the evolutionary origins of lichenization in chlorophyte algae.</title>
        <authorList>
            <person name="Puginier C."/>
            <person name="Libourel C."/>
            <person name="Otte J."/>
            <person name="Skaloud P."/>
            <person name="Haon M."/>
            <person name="Grisel S."/>
            <person name="Petersen M."/>
            <person name="Berrin J.G."/>
            <person name="Delaux P.M."/>
            <person name="Dal Grande F."/>
            <person name="Keller J."/>
        </authorList>
    </citation>
    <scope>NUCLEOTIDE SEQUENCE [LARGE SCALE GENOMIC DNA]</scope>
    <source>
        <strain evidence="6 7">SAG 216-7</strain>
    </source>
</reference>
<sequence length="297" mass="31883">MYCSTPFFVLEQLLDQPEEQPAVPQNCRASASSRSRSFCHGRYPYAQQASPRARTPSPARGSMEVRELNDSYVLFIDVPGFSRNDVSVTVEGDNLFISATHKSSTGIDHSAGPSKDVVVERPRGGVKRTWRLPKDALLDGIHAKVNNGELVISVPKRKAFRVPVLGADSKPAALPAPVKEATKEAAPALEAPSAVSEPAPVLAAPSEPAHVAEASPAESPAAEDAPAAVEKVSEQDAAMADAEESDGSWEDLSDEEREAEAARRRAKGKLPLEGPVLEEIERQEAEMRAQQQDSDSD</sequence>
<gene>
    <name evidence="6" type="ORF">WJX75_006934</name>
</gene>
<feature type="compositionally biased region" description="Acidic residues" evidence="4">
    <location>
        <begin position="241"/>
        <end position="258"/>
    </location>
</feature>
<evidence type="ECO:0000313" key="6">
    <source>
        <dbReference type="EMBL" id="KAK9918790.1"/>
    </source>
</evidence>
<feature type="domain" description="SHSP" evidence="5">
    <location>
        <begin position="54"/>
        <end position="177"/>
    </location>
</feature>
<dbReference type="EMBL" id="JALJOT010000001">
    <property type="protein sequence ID" value="KAK9918790.1"/>
    <property type="molecule type" value="Genomic_DNA"/>
</dbReference>
<evidence type="ECO:0000259" key="5">
    <source>
        <dbReference type="PROSITE" id="PS01031"/>
    </source>
</evidence>
<feature type="compositionally biased region" description="Low complexity" evidence="4">
    <location>
        <begin position="203"/>
        <end position="230"/>
    </location>
</feature>
<organism evidence="6 7">
    <name type="scientific">Coccomyxa subellipsoidea</name>
    <dbReference type="NCBI Taxonomy" id="248742"/>
    <lineage>
        <taxon>Eukaryota</taxon>
        <taxon>Viridiplantae</taxon>
        <taxon>Chlorophyta</taxon>
        <taxon>core chlorophytes</taxon>
        <taxon>Trebouxiophyceae</taxon>
        <taxon>Trebouxiophyceae incertae sedis</taxon>
        <taxon>Coccomyxaceae</taxon>
        <taxon>Coccomyxa</taxon>
    </lineage>
</organism>
<evidence type="ECO:0000256" key="2">
    <source>
        <dbReference type="PROSITE-ProRule" id="PRU00285"/>
    </source>
</evidence>
<dbReference type="InterPro" id="IPR008978">
    <property type="entry name" value="HSP20-like_chaperone"/>
</dbReference>
<dbReference type="Pfam" id="PF00011">
    <property type="entry name" value="HSP20"/>
    <property type="match status" value="1"/>
</dbReference>
<dbReference type="Proteomes" id="UP001491310">
    <property type="component" value="Unassembled WGS sequence"/>
</dbReference>
<evidence type="ECO:0000256" key="4">
    <source>
        <dbReference type="SAM" id="MobiDB-lite"/>
    </source>
</evidence>
<dbReference type="InterPro" id="IPR002068">
    <property type="entry name" value="A-crystallin/Hsp20_dom"/>
</dbReference>
<feature type="compositionally biased region" description="Low complexity" evidence="4">
    <location>
        <begin position="288"/>
        <end position="297"/>
    </location>
</feature>
<dbReference type="InterPro" id="IPR031107">
    <property type="entry name" value="Small_HSP"/>
</dbReference>
<proteinExistence type="inferred from homology"/>
<feature type="region of interest" description="Disordered" evidence="4">
    <location>
        <begin position="202"/>
        <end position="297"/>
    </location>
</feature>
<name>A0ABR2Z565_9CHLO</name>
<dbReference type="PROSITE" id="PS01031">
    <property type="entry name" value="SHSP"/>
    <property type="match status" value="1"/>
</dbReference>
<dbReference type="SUPFAM" id="SSF49764">
    <property type="entry name" value="HSP20-like chaperones"/>
    <property type="match status" value="1"/>
</dbReference>
<dbReference type="PANTHER" id="PTHR11527">
    <property type="entry name" value="HEAT-SHOCK PROTEIN 20 FAMILY MEMBER"/>
    <property type="match status" value="1"/>
</dbReference>
<accession>A0ABR2Z565</accession>
<dbReference type="Gene3D" id="2.60.40.790">
    <property type="match status" value="1"/>
</dbReference>
<comment type="caution">
    <text evidence="6">The sequence shown here is derived from an EMBL/GenBank/DDBJ whole genome shotgun (WGS) entry which is preliminary data.</text>
</comment>
<keyword evidence="7" id="KW-1185">Reference proteome</keyword>
<comment type="similarity">
    <text evidence="2 3">Belongs to the small heat shock protein (HSP20) family.</text>
</comment>
<protein>
    <recommendedName>
        <fullName evidence="5">SHSP domain-containing protein</fullName>
    </recommendedName>
</protein>
<evidence type="ECO:0000256" key="3">
    <source>
        <dbReference type="RuleBase" id="RU003616"/>
    </source>
</evidence>